<accession>A0A6J7RZS7</accession>
<organism evidence="1">
    <name type="scientific">freshwater metagenome</name>
    <dbReference type="NCBI Taxonomy" id="449393"/>
    <lineage>
        <taxon>unclassified sequences</taxon>
        <taxon>metagenomes</taxon>
        <taxon>ecological metagenomes</taxon>
    </lineage>
</organism>
<sequence length="133" mass="15198">MLKIRKPSQLNTIIDPDILKLVTLRLYQLDTTLTTPMIIMEQGDSLSDIEKELGFPILTNLFDDISYPNPDFVRFCEALEDHGGCYEMLFLFSDGDDAMEIFIPQGWRRSVALVDVFSFCRHGPLNLNPIPSQ</sequence>
<dbReference type="AlphaFoldDB" id="A0A6J7RZS7"/>
<gene>
    <name evidence="1" type="ORF">UFOPK4112_01992</name>
</gene>
<evidence type="ECO:0000313" key="1">
    <source>
        <dbReference type="EMBL" id="CAB5034152.1"/>
    </source>
</evidence>
<dbReference type="EMBL" id="CAFBPM010000055">
    <property type="protein sequence ID" value="CAB5034152.1"/>
    <property type="molecule type" value="Genomic_DNA"/>
</dbReference>
<reference evidence="1" key="1">
    <citation type="submission" date="2020-05" db="EMBL/GenBank/DDBJ databases">
        <authorList>
            <person name="Chiriac C."/>
            <person name="Salcher M."/>
            <person name="Ghai R."/>
            <person name="Kavagutti S V."/>
        </authorList>
    </citation>
    <scope>NUCLEOTIDE SEQUENCE</scope>
</reference>
<protein>
    <submittedName>
        <fullName evidence="1">Unannotated protein</fullName>
    </submittedName>
</protein>
<name>A0A6J7RZS7_9ZZZZ</name>
<proteinExistence type="predicted"/>